<evidence type="ECO:0000256" key="3">
    <source>
        <dbReference type="ARBA" id="ARBA00023172"/>
    </source>
</evidence>
<keyword evidence="1" id="KW-0229">DNA integration</keyword>
<dbReference type="GO" id="GO:0000150">
    <property type="term" value="F:DNA strand exchange activity"/>
    <property type="evidence" value="ECO:0007669"/>
    <property type="project" value="InterPro"/>
</dbReference>
<organism evidence="6 7">
    <name type="scientific">Cohnella faecalis</name>
    <dbReference type="NCBI Taxonomy" id="2315694"/>
    <lineage>
        <taxon>Bacteria</taxon>
        <taxon>Bacillati</taxon>
        <taxon>Bacillota</taxon>
        <taxon>Bacilli</taxon>
        <taxon>Bacillales</taxon>
        <taxon>Paenibacillaceae</taxon>
        <taxon>Cohnella</taxon>
    </lineage>
</organism>
<name>A0A398CK65_9BACL</name>
<dbReference type="InterPro" id="IPR036162">
    <property type="entry name" value="Resolvase-like_N_sf"/>
</dbReference>
<dbReference type="RefSeq" id="WP_119151130.1">
    <property type="nucleotide sequence ID" value="NZ_JBHSOV010000042.1"/>
</dbReference>
<feature type="domain" description="Resolvase/invertase-type recombinase catalytic" evidence="5">
    <location>
        <begin position="41"/>
        <end position="90"/>
    </location>
</feature>
<comment type="caution">
    <text evidence="6">The sequence shown here is derived from an EMBL/GenBank/DDBJ whole genome shotgun (WGS) entry which is preliminary data.</text>
</comment>
<proteinExistence type="predicted"/>
<dbReference type="GO" id="GO:0015074">
    <property type="term" value="P:DNA integration"/>
    <property type="evidence" value="ECO:0007669"/>
    <property type="project" value="UniProtKB-KW"/>
</dbReference>
<accession>A0A398CK65</accession>
<evidence type="ECO:0000313" key="7">
    <source>
        <dbReference type="Proteomes" id="UP000266340"/>
    </source>
</evidence>
<evidence type="ECO:0000256" key="2">
    <source>
        <dbReference type="ARBA" id="ARBA00023125"/>
    </source>
</evidence>
<dbReference type="SUPFAM" id="SSF53041">
    <property type="entry name" value="Resolvase-like"/>
    <property type="match status" value="1"/>
</dbReference>
<dbReference type="OrthoDB" id="9811097at2"/>
<dbReference type="InterPro" id="IPR006119">
    <property type="entry name" value="Resolv_N"/>
</dbReference>
<dbReference type="Gene3D" id="3.40.50.1390">
    <property type="entry name" value="Resolvase, N-terminal catalytic domain"/>
    <property type="match status" value="1"/>
</dbReference>
<evidence type="ECO:0000313" key="6">
    <source>
        <dbReference type="EMBL" id="RIE03103.1"/>
    </source>
</evidence>
<dbReference type="EMBL" id="QXJM01000039">
    <property type="protein sequence ID" value="RIE03103.1"/>
    <property type="molecule type" value="Genomic_DNA"/>
</dbReference>
<evidence type="ECO:0000259" key="5">
    <source>
        <dbReference type="Pfam" id="PF00239"/>
    </source>
</evidence>
<protein>
    <recommendedName>
        <fullName evidence="5">Resolvase/invertase-type recombinase catalytic domain-containing protein</fullName>
    </recommendedName>
</protein>
<dbReference type="AlphaFoldDB" id="A0A398CK65"/>
<keyword evidence="3" id="KW-0233">DNA recombination</keyword>
<evidence type="ECO:0000256" key="4">
    <source>
        <dbReference type="PROSITE-ProRule" id="PRU10137"/>
    </source>
</evidence>
<dbReference type="GO" id="GO:0003677">
    <property type="term" value="F:DNA binding"/>
    <property type="evidence" value="ECO:0007669"/>
    <property type="project" value="UniProtKB-KW"/>
</dbReference>
<keyword evidence="2" id="KW-0238">DNA-binding</keyword>
<dbReference type="InterPro" id="IPR006118">
    <property type="entry name" value="Recombinase_CS"/>
</dbReference>
<gene>
    <name evidence="6" type="ORF">D3H35_21245</name>
</gene>
<feature type="active site" description="O-(5'-phospho-DNA)-serine intermediate" evidence="4">
    <location>
        <position position="47"/>
    </location>
</feature>
<evidence type="ECO:0000256" key="1">
    <source>
        <dbReference type="ARBA" id="ARBA00022908"/>
    </source>
</evidence>
<keyword evidence="7" id="KW-1185">Reference proteome</keyword>
<sequence>MGTNIADNLGKKRVASEPITYSVVGIISDDAQQTNVNFAEVFYARVSTEEQAKRGYGLSDQVRRCRKKITELSGDNVEVFEYLEEGVSGEFL</sequence>
<dbReference type="PROSITE" id="PS00397">
    <property type="entry name" value="RECOMBINASES_1"/>
    <property type="match status" value="1"/>
</dbReference>
<dbReference type="Pfam" id="PF00239">
    <property type="entry name" value="Resolvase"/>
    <property type="match status" value="1"/>
</dbReference>
<reference evidence="6 7" key="1">
    <citation type="submission" date="2018-09" db="EMBL/GenBank/DDBJ databases">
        <title>Cohnella cavernae sp. nov., isolated from a karst cave.</title>
        <authorList>
            <person name="Zhu H."/>
        </authorList>
    </citation>
    <scope>NUCLEOTIDE SEQUENCE [LARGE SCALE GENOMIC DNA]</scope>
    <source>
        <strain evidence="6 7">K2E09-144</strain>
    </source>
</reference>
<dbReference type="Proteomes" id="UP000266340">
    <property type="component" value="Unassembled WGS sequence"/>
</dbReference>